<comment type="caution">
    <text evidence="2">The sequence shown here is derived from an EMBL/GenBank/DDBJ whole genome shotgun (WGS) entry which is preliminary data.</text>
</comment>
<gene>
    <name evidence="2" type="ORF">ACHKAR_05055</name>
</gene>
<keyword evidence="1" id="KW-0812">Transmembrane</keyword>
<dbReference type="EMBL" id="JBIPKE010000013">
    <property type="protein sequence ID" value="MFH6982792.1"/>
    <property type="molecule type" value="Genomic_DNA"/>
</dbReference>
<feature type="transmembrane region" description="Helical" evidence="1">
    <location>
        <begin position="30"/>
        <end position="53"/>
    </location>
</feature>
<dbReference type="RefSeq" id="WP_395416434.1">
    <property type="nucleotide sequence ID" value="NZ_JBIPKE010000013.1"/>
</dbReference>
<keyword evidence="1" id="KW-0472">Membrane</keyword>
<evidence type="ECO:0000313" key="3">
    <source>
        <dbReference type="Proteomes" id="UP001610063"/>
    </source>
</evidence>
<sequence>MTSKVSKVILLLLIPFGLLAQEQKLNKKRFNTLLIGGGTLYTVSIIGLGSVWYQDFGRFHFFNDNNSWGYMDKLGHTTTAYQIGRLSAKSLAWSGLDHQQATWYGGMTGLFFLTSVEVFDGLSEDWGFSIGDFAANTLGSAAFISQELIWSEQKVMLKWSYSGSPYAQYRPELLGSSSSQRWLKDYNGQTYWLSTNLRSTIFQNASRLPKWLNLAVGYGIDGYTGGSSNPSENEAGQTLPKFTRSGQYYLSLDVDLTKIETRSNLIRGLLGALNFIKIPLPGIEYNPENGWKYHWLAF</sequence>
<accession>A0ABW7N5S7</accession>
<keyword evidence="1" id="KW-1133">Transmembrane helix</keyword>
<dbReference type="InterPro" id="IPR018736">
    <property type="entry name" value="DUF2279_periplasmic_lipo"/>
</dbReference>
<protein>
    <submittedName>
        <fullName evidence="2">DUF2279 domain-containing protein</fullName>
    </submittedName>
</protein>
<proteinExistence type="predicted"/>
<organism evidence="2 3">
    <name type="scientific">Marinoscillum luteum</name>
    <dbReference type="NCBI Taxonomy" id="861051"/>
    <lineage>
        <taxon>Bacteria</taxon>
        <taxon>Pseudomonadati</taxon>
        <taxon>Bacteroidota</taxon>
        <taxon>Cytophagia</taxon>
        <taxon>Cytophagales</taxon>
        <taxon>Reichenbachiellaceae</taxon>
        <taxon>Marinoscillum</taxon>
    </lineage>
</organism>
<name>A0ABW7N5S7_9BACT</name>
<reference evidence="2 3" key="1">
    <citation type="journal article" date="2013" name="Int. J. Syst. Evol. Microbiol.">
        <title>Marinoscillum luteum sp. nov., isolated from marine sediment.</title>
        <authorList>
            <person name="Cha I.T."/>
            <person name="Park S.J."/>
            <person name="Kim S.J."/>
            <person name="Kim J.G."/>
            <person name="Jung M.Y."/>
            <person name="Shin K.S."/>
            <person name="Kwon K.K."/>
            <person name="Yang S.H."/>
            <person name="Seo Y.S."/>
            <person name="Rhee S.K."/>
        </authorList>
    </citation>
    <scope>NUCLEOTIDE SEQUENCE [LARGE SCALE GENOMIC DNA]</scope>
    <source>
        <strain evidence="2 3">KCTC 23939</strain>
    </source>
</reference>
<evidence type="ECO:0000256" key="1">
    <source>
        <dbReference type="SAM" id="Phobius"/>
    </source>
</evidence>
<dbReference type="Pfam" id="PF10043">
    <property type="entry name" value="DUF2279"/>
    <property type="match status" value="1"/>
</dbReference>
<evidence type="ECO:0000313" key="2">
    <source>
        <dbReference type="EMBL" id="MFH6982792.1"/>
    </source>
</evidence>
<dbReference type="Proteomes" id="UP001610063">
    <property type="component" value="Unassembled WGS sequence"/>
</dbReference>
<keyword evidence="3" id="KW-1185">Reference proteome</keyword>